<dbReference type="Proteomes" id="UP000009168">
    <property type="component" value="Unassembled WGS sequence"/>
</dbReference>
<dbReference type="InterPro" id="IPR011990">
    <property type="entry name" value="TPR-like_helical_dom_sf"/>
</dbReference>
<name>Q23BT0_TETTS</name>
<dbReference type="SMART" id="SM00220">
    <property type="entry name" value="S_TKc"/>
    <property type="match status" value="1"/>
</dbReference>
<dbReference type="eggNOG" id="KOG1840">
    <property type="taxonomic scope" value="Eukaryota"/>
</dbReference>
<dbReference type="PANTHER" id="PTHR19959:SF119">
    <property type="entry name" value="FUNGAL LIPASE-LIKE DOMAIN-CONTAINING PROTEIN"/>
    <property type="match status" value="1"/>
</dbReference>
<dbReference type="InterPro" id="IPR019734">
    <property type="entry name" value="TPR_rpt"/>
</dbReference>
<keyword evidence="2" id="KW-0808">Transferase</keyword>
<dbReference type="PROSITE" id="PS50011">
    <property type="entry name" value="PROTEIN_KINASE_DOM"/>
    <property type="match status" value="1"/>
</dbReference>
<dbReference type="InterPro" id="IPR000719">
    <property type="entry name" value="Prot_kinase_dom"/>
</dbReference>
<keyword evidence="2" id="KW-0418">Kinase</keyword>
<evidence type="ECO:0000313" key="2">
    <source>
        <dbReference type="EMBL" id="EAR94038.3"/>
    </source>
</evidence>
<dbReference type="InterPro" id="IPR008271">
    <property type="entry name" value="Ser/Thr_kinase_AS"/>
</dbReference>
<keyword evidence="3" id="KW-1185">Reference proteome</keyword>
<dbReference type="GeneID" id="7831622"/>
<evidence type="ECO:0000313" key="3">
    <source>
        <dbReference type="Proteomes" id="UP000009168"/>
    </source>
</evidence>
<dbReference type="PROSITE" id="PS00108">
    <property type="entry name" value="PROTEIN_KINASE_ST"/>
    <property type="match status" value="1"/>
</dbReference>
<gene>
    <name evidence="2" type="ORF">TTHERM_00227520</name>
</gene>
<dbReference type="STRING" id="312017.Q23BT0"/>
<evidence type="ECO:0000259" key="1">
    <source>
        <dbReference type="PROSITE" id="PS50011"/>
    </source>
</evidence>
<feature type="domain" description="Protein kinase" evidence="1">
    <location>
        <begin position="392"/>
        <end position="633"/>
    </location>
</feature>
<dbReference type="SUPFAM" id="SSF56112">
    <property type="entry name" value="Protein kinase-like (PK-like)"/>
    <property type="match status" value="1"/>
</dbReference>
<dbReference type="PANTHER" id="PTHR19959">
    <property type="entry name" value="KINESIN LIGHT CHAIN"/>
    <property type="match status" value="1"/>
</dbReference>
<accession>Q23BT0</accession>
<dbReference type="KEGG" id="tet:TTHERM_00227520"/>
<dbReference type="InParanoid" id="Q23BT0"/>
<organism evidence="2 3">
    <name type="scientific">Tetrahymena thermophila (strain SB210)</name>
    <dbReference type="NCBI Taxonomy" id="312017"/>
    <lineage>
        <taxon>Eukaryota</taxon>
        <taxon>Sar</taxon>
        <taxon>Alveolata</taxon>
        <taxon>Ciliophora</taxon>
        <taxon>Intramacronucleata</taxon>
        <taxon>Oligohymenophorea</taxon>
        <taxon>Hymenostomatida</taxon>
        <taxon>Tetrahymenina</taxon>
        <taxon>Tetrahymenidae</taxon>
        <taxon>Tetrahymena</taxon>
    </lineage>
</organism>
<sequence>MKKDNFKTVDSQRNIEIIKKKDFDSLFNRQQDQLQVQQEIQNQEEKQSQSHSHFEKYQMNSQINNNQNMVANDECETLLKSQLCKKKLNFTNQKLNQVAKEYRLDQQNSQNNSKTEEISIIYESRENYKIEFQDFQNPRWNQENIQNNSKNEKSSIQYESSEIKKLELICISTQKNIDTNETSNNNMSYQNSHSYNQNLNEFSSKDCEQSDQTIQIKQQKANEKLSKYKQIQNYKNLSNKIQAKQYLSQVSQNFEENNYQNFETLSDNVIEIIDNQLTEKGYEDIKYKKVIGCGFVQKATKQIGQDKKHYLILILTRFIKIQNSHKNLELLKFLKTLHETKQQIQIDDTFQLYLNGCQHPIYSVIALRGYSNTYNFLLYIEKIIDFFKKNEYYLEKYIAEGGFGIVFDGKIYQNNKIQEVIFKIQFTDEQNTNESEEEFLIMKGFEKNINLINAIDYKKIDQNVSVILMEKCECNLNNKLKQLQERNQFSFTQLLKIIFDLIDGLILLRIYKIIHLDIKPTNILINRYGIYVFSDFGISIKNKNNIPIKVKGFTPSYAPEEVIKGKVSDINYESDVFSLGKTLEIVFKEYEKLKIFNQNEKAMLEKFKQILKDYALREQVSERKTCLELHKAFYEVVKFGENKEFSQSYIDKIRLILLQTYHDSNKDIQFFHEVSIYYNEKILDLKQNIKKSHILSFVEIESLSESSLRKIDKILSQEDPEYILIYHSIASFYNERSQFEMEKKYLQKSLELCNQLFKKENIYLARTFNKLALFHLKQEGLEKSLKSLKILENIFKGDHDTKAIFLNTLSWCYSSLQESQKALEVQEKSLKMRMNLFSQNHTRIAVALNNLGTMYQKIDQIKSLEYQLLSLQIRQFLFQENHPCIARSLDCVGQCYLNMGNLKKAKKYLYRSYFMRRRIYKGDIDCVADSLKSIARYYQKSGEFIKAIFFYKKYFQMIRNLKSDIKYVKDATLISKRQLIIGLCQFNIGQFIKNLQTNIS</sequence>
<reference evidence="3" key="1">
    <citation type="journal article" date="2006" name="PLoS Biol.">
        <title>Macronuclear genome sequence of the ciliate Tetrahymena thermophila, a model eukaryote.</title>
        <authorList>
            <person name="Eisen J.A."/>
            <person name="Coyne R.S."/>
            <person name="Wu M."/>
            <person name="Wu D."/>
            <person name="Thiagarajan M."/>
            <person name="Wortman J.R."/>
            <person name="Badger J.H."/>
            <person name="Ren Q."/>
            <person name="Amedeo P."/>
            <person name="Jones K.M."/>
            <person name="Tallon L.J."/>
            <person name="Delcher A.L."/>
            <person name="Salzberg S.L."/>
            <person name="Silva J.C."/>
            <person name="Haas B.J."/>
            <person name="Majoros W.H."/>
            <person name="Farzad M."/>
            <person name="Carlton J.M."/>
            <person name="Smith R.K. Jr."/>
            <person name="Garg J."/>
            <person name="Pearlman R.E."/>
            <person name="Karrer K.M."/>
            <person name="Sun L."/>
            <person name="Manning G."/>
            <person name="Elde N.C."/>
            <person name="Turkewitz A.P."/>
            <person name="Asai D.J."/>
            <person name="Wilkes D.E."/>
            <person name="Wang Y."/>
            <person name="Cai H."/>
            <person name="Collins K."/>
            <person name="Stewart B.A."/>
            <person name="Lee S.R."/>
            <person name="Wilamowska K."/>
            <person name="Weinberg Z."/>
            <person name="Ruzzo W.L."/>
            <person name="Wloga D."/>
            <person name="Gaertig J."/>
            <person name="Frankel J."/>
            <person name="Tsao C.-C."/>
            <person name="Gorovsky M.A."/>
            <person name="Keeling P.J."/>
            <person name="Waller R.F."/>
            <person name="Patron N.J."/>
            <person name="Cherry J.M."/>
            <person name="Stover N.A."/>
            <person name="Krieger C.J."/>
            <person name="del Toro C."/>
            <person name="Ryder H.F."/>
            <person name="Williamson S.C."/>
            <person name="Barbeau R.A."/>
            <person name="Hamilton E.P."/>
            <person name="Orias E."/>
        </authorList>
    </citation>
    <scope>NUCLEOTIDE SEQUENCE [LARGE SCALE GENOMIC DNA]</scope>
    <source>
        <strain evidence="3">SB210</strain>
    </source>
</reference>
<protein>
    <submittedName>
        <fullName evidence="2">Kinase domain protein</fullName>
    </submittedName>
</protein>
<dbReference type="AlphaFoldDB" id="Q23BT0"/>
<dbReference type="GO" id="GO:0004672">
    <property type="term" value="F:protein kinase activity"/>
    <property type="evidence" value="ECO:0007669"/>
    <property type="project" value="InterPro"/>
</dbReference>
<dbReference type="Pfam" id="PF00069">
    <property type="entry name" value="Pkinase"/>
    <property type="match status" value="1"/>
</dbReference>
<dbReference type="CDD" id="cd00180">
    <property type="entry name" value="PKc"/>
    <property type="match status" value="1"/>
</dbReference>
<dbReference type="Pfam" id="PF13424">
    <property type="entry name" value="TPR_12"/>
    <property type="match status" value="1"/>
</dbReference>
<dbReference type="SUPFAM" id="SSF48452">
    <property type="entry name" value="TPR-like"/>
    <property type="match status" value="2"/>
</dbReference>
<dbReference type="HOGENOM" id="CLU_299261_0_0_1"/>
<dbReference type="InterPro" id="IPR011009">
    <property type="entry name" value="Kinase-like_dom_sf"/>
</dbReference>
<dbReference type="GO" id="GO:0005524">
    <property type="term" value="F:ATP binding"/>
    <property type="evidence" value="ECO:0007669"/>
    <property type="project" value="InterPro"/>
</dbReference>
<dbReference type="EMBL" id="GG662718">
    <property type="protein sequence ID" value="EAR94038.3"/>
    <property type="molecule type" value="Genomic_DNA"/>
</dbReference>
<dbReference type="OrthoDB" id="293967at2759"/>
<dbReference type="Gene3D" id="1.25.40.10">
    <property type="entry name" value="Tetratricopeptide repeat domain"/>
    <property type="match status" value="2"/>
</dbReference>
<dbReference type="SMART" id="SM00028">
    <property type="entry name" value="TPR"/>
    <property type="match status" value="5"/>
</dbReference>
<proteinExistence type="predicted"/>
<dbReference type="RefSeq" id="XP_001014283.3">
    <property type="nucleotide sequence ID" value="XM_001014283.3"/>
</dbReference>
<dbReference type="Gene3D" id="1.10.510.10">
    <property type="entry name" value="Transferase(Phosphotransferase) domain 1"/>
    <property type="match status" value="1"/>
</dbReference>